<evidence type="ECO:0000313" key="3">
    <source>
        <dbReference type="EMBL" id="GII22424.1"/>
    </source>
</evidence>
<feature type="transmembrane region" description="Helical" evidence="2">
    <location>
        <begin position="425"/>
        <end position="446"/>
    </location>
</feature>
<feature type="transmembrane region" description="Helical" evidence="2">
    <location>
        <begin position="212"/>
        <end position="229"/>
    </location>
</feature>
<feature type="transmembrane region" description="Helical" evidence="2">
    <location>
        <begin position="103"/>
        <end position="123"/>
    </location>
</feature>
<keyword evidence="2" id="KW-1133">Transmembrane helix</keyword>
<organism evidence="3 4">
    <name type="scientific">Planosporangium mesophilum</name>
    <dbReference type="NCBI Taxonomy" id="689768"/>
    <lineage>
        <taxon>Bacteria</taxon>
        <taxon>Bacillati</taxon>
        <taxon>Actinomycetota</taxon>
        <taxon>Actinomycetes</taxon>
        <taxon>Micromonosporales</taxon>
        <taxon>Micromonosporaceae</taxon>
        <taxon>Planosporangium</taxon>
    </lineage>
</organism>
<evidence type="ECO:0000256" key="2">
    <source>
        <dbReference type="SAM" id="Phobius"/>
    </source>
</evidence>
<reference evidence="3" key="1">
    <citation type="submission" date="2021-01" db="EMBL/GenBank/DDBJ databases">
        <title>Whole genome shotgun sequence of Planosporangium mesophilum NBRC 109066.</title>
        <authorList>
            <person name="Komaki H."/>
            <person name="Tamura T."/>
        </authorList>
    </citation>
    <scope>NUCLEOTIDE SEQUENCE</scope>
    <source>
        <strain evidence="3">NBRC 109066</strain>
    </source>
</reference>
<evidence type="ECO:0000256" key="1">
    <source>
        <dbReference type="SAM" id="MobiDB-lite"/>
    </source>
</evidence>
<keyword evidence="4" id="KW-1185">Reference proteome</keyword>
<feature type="region of interest" description="Disordered" evidence="1">
    <location>
        <begin position="1"/>
        <end position="22"/>
    </location>
</feature>
<evidence type="ECO:0000313" key="4">
    <source>
        <dbReference type="Proteomes" id="UP000599074"/>
    </source>
</evidence>
<keyword evidence="2" id="KW-0812">Transmembrane</keyword>
<comment type="caution">
    <text evidence="3">The sequence shown here is derived from an EMBL/GenBank/DDBJ whole genome shotgun (WGS) entry which is preliminary data.</text>
</comment>
<feature type="transmembrane region" description="Helical" evidence="2">
    <location>
        <begin position="332"/>
        <end position="352"/>
    </location>
</feature>
<dbReference type="EMBL" id="BOON01000018">
    <property type="protein sequence ID" value="GII22424.1"/>
    <property type="molecule type" value="Genomic_DNA"/>
</dbReference>
<feature type="transmembrane region" description="Helical" evidence="2">
    <location>
        <begin position="176"/>
        <end position="200"/>
    </location>
</feature>
<accession>A0A8J3TCQ0</accession>
<feature type="transmembrane region" description="Helical" evidence="2">
    <location>
        <begin position="306"/>
        <end position="326"/>
    </location>
</feature>
<feature type="transmembrane region" description="Helical" evidence="2">
    <location>
        <begin position="135"/>
        <end position="154"/>
    </location>
</feature>
<sequence>MTVVASEPPARDPEKLRPPAPPGRRWGRLPAVFETALIVAGLAAFVFVLRHSALGDAVLRYDTLRQLLDDGTLTDNRYTIVGHLFAVPLLLAARLLGQDQQQWATMYNSLLFAVAIGVLYLLLRRRLPAALLRRFFLVLIAASMFAAHVVQFNAEPFTALAVAVGLVAIAVRGRSLAGWAAVALGVANTAATLVPLAFVVARRMWEDRRLRYALAGVAAVAVLVADNWVRRGSPLETGYSGTSGYRTVMPYSGRLDFSYPIFFGLLSVCLSFGKGLLFFTPGLMLPVRASMRRLPLRDGTTLYRLYGWWLLFTVGLVVVYAPWWSWYGGLTWGPRFMLFVSVPASLALAVRLWEPAEALWSRALTLAVLTLSAWVGLCAAVFAAETPPACVVDHFANEALCHYTPEFSALWYPFVADLPVTRRDIVMIIYCGLVYCYLAAPLVRSLGADVARRSRRPLAEGLRGWRW</sequence>
<feature type="transmembrane region" description="Helical" evidence="2">
    <location>
        <begin position="259"/>
        <end position="285"/>
    </location>
</feature>
<dbReference type="Proteomes" id="UP000599074">
    <property type="component" value="Unassembled WGS sequence"/>
</dbReference>
<protein>
    <submittedName>
        <fullName evidence="3">Uncharacterized protein</fullName>
    </submittedName>
</protein>
<dbReference type="AlphaFoldDB" id="A0A8J3TCQ0"/>
<feature type="transmembrane region" description="Helical" evidence="2">
    <location>
        <begin position="36"/>
        <end position="59"/>
    </location>
</feature>
<name>A0A8J3TCQ0_9ACTN</name>
<keyword evidence="2" id="KW-0472">Membrane</keyword>
<dbReference type="RefSeq" id="WP_168114447.1">
    <property type="nucleotide sequence ID" value="NZ_BOON01000018.1"/>
</dbReference>
<proteinExistence type="predicted"/>
<feature type="transmembrane region" description="Helical" evidence="2">
    <location>
        <begin position="364"/>
        <end position="384"/>
    </location>
</feature>
<feature type="transmembrane region" description="Helical" evidence="2">
    <location>
        <begin position="80"/>
        <end position="97"/>
    </location>
</feature>
<gene>
    <name evidence="3" type="ORF">Pme01_20210</name>
</gene>